<dbReference type="Gene3D" id="3.30.40.10">
    <property type="entry name" value="Zinc/RING finger domain, C3HC4 (zinc finger)"/>
    <property type="match status" value="1"/>
</dbReference>
<reference evidence="3" key="1">
    <citation type="submission" date="2020-04" db="EMBL/GenBank/DDBJ databases">
        <authorList>
            <person name="Alioto T."/>
            <person name="Alioto T."/>
            <person name="Gomez Garrido J."/>
        </authorList>
    </citation>
    <scope>NUCLEOTIDE SEQUENCE</scope>
    <source>
        <strain evidence="3">A484AB</strain>
    </source>
</reference>
<evidence type="ECO:0000313" key="3">
    <source>
        <dbReference type="EMBL" id="CAB3990270.1"/>
    </source>
</evidence>
<evidence type="ECO:0000313" key="4">
    <source>
        <dbReference type="Proteomes" id="UP001152795"/>
    </source>
</evidence>
<dbReference type="AlphaFoldDB" id="A0A7D9DP31"/>
<dbReference type="Pfam" id="PF13920">
    <property type="entry name" value="zf-C3HC4_3"/>
    <property type="match status" value="1"/>
</dbReference>
<dbReference type="InterPro" id="IPR031248">
    <property type="entry name" value="RNF213"/>
</dbReference>
<evidence type="ECO:0000256" key="2">
    <source>
        <dbReference type="ARBA" id="ARBA00022833"/>
    </source>
</evidence>
<dbReference type="Proteomes" id="UP001152795">
    <property type="component" value="Unassembled WGS sequence"/>
</dbReference>
<keyword evidence="2" id="KW-0862">Zinc</keyword>
<organism evidence="3 4">
    <name type="scientific">Paramuricea clavata</name>
    <name type="common">Red gorgonian</name>
    <name type="synonym">Violescent sea-whip</name>
    <dbReference type="NCBI Taxonomy" id="317549"/>
    <lineage>
        <taxon>Eukaryota</taxon>
        <taxon>Metazoa</taxon>
        <taxon>Cnidaria</taxon>
        <taxon>Anthozoa</taxon>
        <taxon>Octocorallia</taxon>
        <taxon>Malacalcyonacea</taxon>
        <taxon>Plexauridae</taxon>
        <taxon>Paramuricea</taxon>
    </lineage>
</organism>
<dbReference type="EMBL" id="CACRXK020001632">
    <property type="protein sequence ID" value="CAB3990270.1"/>
    <property type="molecule type" value="Genomic_DNA"/>
</dbReference>
<keyword evidence="4" id="KW-1185">Reference proteome</keyword>
<dbReference type="SMART" id="SM00184">
    <property type="entry name" value="RING"/>
    <property type="match status" value="1"/>
</dbReference>
<proteinExistence type="predicted"/>
<sequence>MDYRGKKLLHNPQQLLHLITPASAPLTDLITTHSRLLSQANSRAIASAAGFKGSQSRCISLQEFHTEQQFIKKLVEFFVALGGAEGLLLVQCDNGEANFNLIACCRYLVDETRRRTLEDIDDHVKPIHIIFIIQLPKIAGGCQHFVGFQGGKWQSVHIDELLESNEQLPQIEQLVDRSVSDLFQPAYPARGDVIEDMDVDLDTSILSGSQELNVESREDFDEKEIDQQKIKPTLLLKNCLQAAAARIYDESAEVDRATKRIEILLKWLPEDNSQETEFSKILATRVHKLLQQRDDKCPENQRLWLRHEALRQGHLQETGTFRKALWQKLSSIVSPMLSEVIAYCDQNHNLDLLREEKEWKTRLWLTMINEEVITPLSYDSFTSPVSGRVRERARVSSTGVGHRFSAKFPFSWIIKDTVNVLLLQVGADPSKTIISLRSVFYSSPLGQLLKPTFEDKNIKGEAAMNYLNDFLHMMYKPIVEGELQLICDAVVAAAGKLHQSLYENDDVEMDIPLIHFTYSLIQARLVNFSELVHAFPNLVQTILRKRDQLDVGEMILDVVALECCLQQLEPKPRDLGNADNRLVWCNRVQCIRPIIQVMKSLIPRPSQQIAKGDSEARFNAQLFGERSTRYLQNCRTTWIRLDVVRMFIEHTCPPGQSTHPADAKNAFLLSKALRENTDFSTVHTMTVIERFLKSCSDGMRERLIRFDTSQCEICKSPLQDPVQMPCEHICCMSCANGWFQEHNVCPICRKEVGGNFKVKISEKCRHALETYNSFRNRCKSFFMELVSVYCFGEQLPNPDLVRKFIGYVIKDENRTEDFTPFDGQGIDVTPVIRSYILQQLLVIKEREKEVYKHLEEYLHRARGLAEQREHLIEVCVLCVQCMEDVETVKLLKAKEGGENVQILMASRELERTLRTIHVHQNSLTINCLRDIAGIRAALDVLSTYLGDDFAENVKRFEALQKCLDTAKHLCSNSSRSVLQLFLLKQLVRHDPNGIEAVKERCKRKELKWIMPPQSEEQDKTPDTFIVHHENYHTVREALGKAILTSNIDDLSVVIQDIKAQPSARSCYVLLALFREITTTFSHVNKEDKIPARVLEKLNQYIAGIQYLPNEVS</sequence>
<keyword evidence="1" id="KW-0863">Zinc-finger</keyword>
<dbReference type="SUPFAM" id="SSF57850">
    <property type="entry name" value="RING/U-box"/>
    <property type="match status" value="1"/>
</dbReference>
<evidence type="ECO:0000256" key="1">
    <source>
        <dbReference type="ARBA" id="ARBA00022771"/>
    </source>
</evidence>
<dbReference type="GO" id="GO:0004842">
    <property type="term" value="F:ubiquitin-protein transferase activity"/>
    <property type="evidence" value="ECO:0007669"/>
    <property type="project" value="InterPro"/>
</dbReference>
<dbReference type="PANTHER" id="PTHR22605">
    <property type="entry name" value="RZ-TYPE DOMAIN-CONTAINING PROTEIN"/>
    <property type="match status" value="1"/>
</dbReference>
<dbReference type="GO" id="GO:0016874">
    <property type="term" value="F:ligase activity"/>
    <property type="evidence" value="ECO:0007669"/>
    <property type="project" value="UniProtKB-KW"/>
</dbReference>
<gene>
    <name evidence="3" type="ORF">PACLA_8A020688</name>
</gene>
<name>A0A7D9DP31_PARCT</name>
<dbReference type="InterPro" id="IPR013083">
    <property type="entry name" value="Znf_RING/FYVE/PHD"/>
</dbReference>
<keyword evidence="1" id="KW-0479">Metal-binding</keyword>
<protein>
    <submittedName>
        <fullName evidence="3">E3 ubiquitin- ligase rnf213-alpha-like</fullName>
    </submittedName>
</protein>
<dbReference type="GO" id="GO:0016887">
    <property type="term" value="F:ATP hydrolysis activity"/>
    <property type="evidence" value="ECO:0007669"/>
    <property type="project" value="InterPro"/>
</dbReference>
<accession>A0A7D9DP31</accession>
<dbReference type="OrthoDB" id="5979778at2759"/>
<dbReference type="GO" id="GO:0008270">
    <property type="term" value="F:zinc ion binding"/>
    <property type="evidence" value="ECO:0007669"/>
    <property type="project" value="UniProtKB-KW"/>
</dbReference>
<dbReference type="InterPro" id="IPR001841">
    <property type="entry name" value="Znf_RING"/>
</dbReference>
<comment type="caution">
    <text evidence="3">The sequence shown here is derived from an EMBL/GenBank/DDBJ whole genome shotgun (WGS) entry which is preliminary data.</text>
</comment>
<dbReference type="PANTHER" id="PTHR22605:SF16">
    <property type="entry name" value="E3 UBIQUITIN-PROTEIN LIGASE RNF213"/>
    <property type="match status" value="1"/>
</dbReference>
<dbReference type="PROSITE" id="PS50089">
    <property type="entry name" value="ZF_RING_2"/>
    <property type="match status" value="1"/>
</dbReference>
<keyword evidence="3" id="KW-0436">Ligase</keyword>